<sequence length="233" mass="26511">MSSYRHNGPTSRIISLIHKLGVDKQGNCVDSAPFFVSTMTGSCRTCLSELDAPVCLPCGHIYCSACLDTHIVGHTSVEQGVHTSWCPYCRDRFPLGKPDSNLKRVPLKFRPYVIAAYRRLFPGEEPDRSEDTPRTKEELRTLRERLKSESRSNRRKEREIKRLNRVLRQRGAVFRGNLRLRDVSDAISNPRLLAFGTPMLRMLVAFAVMKKTPSQALPGWVTLSPAYNQTLMY</sequence>
<dbReference type="InterPro" id="IPR017907">
    <property type="entry name" value="Znf_RING_CS"/>
</dbReference>
<feature type="coiled-coil region" evidence="5">
    <location>
        <begin position="139"/>
        <end position="166"/>
    </location>
</feature>
<dbReference type="RefSeq" id="XP_060337467.1">
    <property type="nucleotide sequence ID" value="XM_060482936.1"/>
</dbReference>
<accession>A0AA39U4I8</accession>
<dbReference type="EMBL" id="JAUEPS010000003">
    <property type="protein sequence ID" value="KAK0466875.1"/>
    <property type="molecule type" value="Genomic_DNA"/>
</dbReference>
<protein>
    <recommendedName>
        <fullName evidence="6">RING-type domain-containing protein</fullName>
    </recommendedName>
</protein>
<evidence type="ECO:0000313" key="8">
    <source>
        <dbReference type="Proteomes" id="UP001175211"/>
    </source>
</evidence>
<dbReference type="Pfam" id="PF00097">
    <property type="entry name" value="zf-C3HC4"/>
    <property type="match status" value="1"/>
</dbReference>
<dbReference type="AlphaFoldDB" id="A0AA39U4I8"/>
<evidence type="ECO:0000256" key="4">
    <source>
        <dbReference type="PROSITE-ProRule" id="PRU00175"/>
    </source>
</evidence>
<organism evidence="7 8">
    <name type="scientific">Armillaria tabescens</name>
    <name type="common">Ringless honey mushroom</name>
    <name type="synonym">Agaricus tabescens</name>
    <dbReference type="NCBI Taxonomy" id="1929756"/>
    <lineage>
        <taxon>Eukaryota</taxon>
        <taxon>Fungi</taxon>
        <taxon>Dikarya</taxon>
        <taxon>Basidiomycota</taxon>
        <taxon>Agaricomycotina</taxon>
        <taxon>Agaricomycetes</taxon>
        <taxon>Agaricomycetidae</taxon>
        <taxon>Agaricales</taxon>
        <taxon>Marasmiineae</taxon>
        <taxon>Physalacriaceae</taxon>
        <taxon>Desarmillaria</taxon>
    </lineage>
</organism>
<evidence type="ECO:0000256" key="1">
    <source>
        <dbReference type="ARBA" id="ARBA00022723"/>
    </source>
</evidence>
<gene>
    <name evidence="7" type="ORF">EV420DRAFT_652639</name>
</gene>
<dbReference type="Proteomes" id="UP001175211">
    <property type="component" value="Unassembled WGS sequence"/>
</dbReference>
<dbReference type="PROSITE" id="PS00518">
    <property type="entry name" value="ZF_RING_1"/>
    <property type="match status" value="1"/>
</dbReference>
<dbReference type="InterPro" id="IPR018957">
    <property type="entry name" value="Znf_C3HC4_RING-type"/>
</dbReference>
<name>A0AA39U4I8_ARMTA</name>
<dbReference type="SMART" id="SM00184">
    <property type="entry name" value="RING"/>
    <property type="match status" value="1"/>
</dbReference>
<comment type="caution">
    <text evidence="7">The sequence shown here is derived from an EMBL/GenBank/DDBJ whole genome shotgun (WGS) entry which is preliminary data.</text>
</comment>
<dbReference type="GeneID" id="85366484"/>
<feature type="domain" description="RING-type" evidence="6">
    <location>
        <begin position="43"/>
        <end position="90"/>
    </location>
</feature>
<proteinExistence type="predicted"/>
<keyword evidence="8" id="KW-1185">Reference proteome</keyword>
<keyword evidence="5" id="KW-0175">Coiled coil</keyword>
<dbReference type="GO" id="GO:0008270">
    <property type="term" value="F:zinc ion binding"/>
    <property type="evidence" value="ECO:0007669"/>
    <property type="project" value="UniProtKB-KW"/>
</dbReference>
<evidence type="ECO:0000256" key="2">
    <source>
        <dbReference type="ARBA" id="ARBA00022771"/>
    </source>
</evidence>
<reference evidence="7" key="1">
    <citation type="submission" date="2023-06" db="EMBL/GenBank/DDBJ databases">
        <authorList>
            <consortium name="Lawrence Berkeley National Laboratory"/>
            <person name="Ahrendt S."/>
            <person name="Sahu N."/>
            <person name="Indic B."/>
            <person name="Wong-Bajracharya J."/>
            <person name="Merenyi Z."/>
            <person name="Ke H.-M."/>
            <person name="Monk M."/>
            <person name="Kocsube S."/>
            <person name="Drula E."/>
            <person name="Lipzen A."/>
            <person name="Balint B."/>
            <person name="Henrissat B."/>
            <person name="Andreopoulos B."/>
            <person name="Martin F.M."/>
            <person name="Harder C.B."/>
            <person name="Rigling D."/>
            <person name="Ford K.L."/>
            <person name="Foster G.D."/>
            <person name="Pangilinan J."/>
            <person name="Papanicolaou A."/>
            <person name="Barry K."/>
            <person name="LaButti K."/>
            <person name="Viragh M."/>
            <person name="Koriabine M."/>
            <person name="Yan M."/>
            <person name="Riley R."/>
            <person name="Champramary S."/>
            <person name="Plett K.L."/>
            <person name="Tsai I.J."/>
            <person name="Slot J."/>
            <person name="Sipos G."/>
            <person name="Plett J."/>
            <person name="Nagy L.G."/>
            <person name="Grigoriev I.V."/>
        </authorList>
    </citation>
    <scope>NUCLEOTIDE SEQUENCE</scope>
    <source>
        <strain evidence="7">CCBAS 213</strain>
    </source>
</reference>
<keyword evidence="3" id="KW-0862">Zinc</keyword>
<evidence type="ECO:0000259" key="6">
    <source>
        <dbReference type="PROSITE" id="PS50089"/>
    </source>
</evidence>
<dbReference type="PROSITE" id="PS50089">
    <property type="entry name" value="ZF_RING_2"/>
    <property type="match status" value="1"/>
</dbReference>
<dbReference type="InterPro" id="IPR013083">
    <property type="entry name" value="Znf_RING/FYVE/PHD"/>
</dbReference>
<dbReference type="InterPro" id="IPR001841">
    <property type="entry name" value="Znf_RING"/>
</dbReference>
<evidence type="ECO:0000256" key="3">
    <source>
        <dbReference type="ARBA" id="ARBA00022833"/>
    </source>
</evidence>
<keyword evidence="1" id="KW-0479">Metal-binding</keyword>
<keyword evidence="2 4" id="KW-0863">Zinc-finger</keyword>
<dbReference type="SUPFAM" id="SSF57850">
    <property type="entry name" value="RING/U-box"/>
    <property type="match status" value="1"/>
</dbReference>
<evidence type="ECO:0000256" key="5">
    <source>
        <dbReference type="SAM" id="Coils"/>
    </source>
</evidence>
<dbReference type="Gene3D" id="3.30.40.10">
    <property type="entry name" value="Zinc/RING finger domain, C3HC4 (zinc finger)"/>
    <property type="match status" value="1"/>
</dbReference>
<evidence type="ECO:0000313" key="7">
    <source>
        <dbReference type="EMBL" id="KAK0466875.1"/>
    </source>
</evidence>